<dbReference type="PANTHER" id="PTHR37422">
    <property type="entry name" value="TEICHURONIC ACID BIOSYNTHESIS PROTEIN TUAE"/>
    <property type="match status" value="1"/>
</dbReference>
<comment type="subcellular location">
    <subcellularLocation>
        <location evidence="1">Membrane</location>
        <topology evidence="1">Multi-pass membrane protein</topology>
    </subcellularLocation>
</comment>
<feature type="transmembrane region" description="Helical" evidence="5">
    <location>
        <begin position="127"/>
        <end position="149"/>
    </location>
</feature>
<name>A0A1F7Z2L8_9BACT</name>
<feature type="transmembrane region" description="Helical" evidence="5">
    <location>
        <begin position="362"/>
        <end position="391"/>
    </location>
</feature>
<keyword evidence="3 5" id="KW-1133">Transmembrane helix</keyword>
<dbReference type="GO" id="GO:0016020">
    <property type="term" value="C:membrane"/>
    <property type="evidence" value="ECO:0007669"/>
    <property type="project" value="UniProtKB-SubCell"/>
</dbReference>
<feature type="transmembrane region" description="Helical" evidence="5">
    <location>
        <begin position="237"/>
        <end position="255"/>
    </location>
</feature>
<proteinExistence type="predicted"/>
<dbReference type="EMBL" id="MGGR01000026">
    <property type="protein sequence ID" value="OGM32985.1"/>
    <property type="molecule type" value="Genomic_DNA"/>
</dbReference>
<evidence type="ECO:0000256" key="3">
    <source>
        <dbReference type="ARBA" id="ARBA00022989"/>
    </source>
</evidence>
<dbReference type="AlphaFoldDB" id="A0A1F7Z2L8"/>
<feature type="domain" description="O-antigen ligase-related" evidence="6">
    <location>
        <begin position="204"/>
        <end position="338"/>
    </location>
</feature>
<organism evidence="7 8">
    <name type="scientific">Candidatus Woesebacteria bacterium RIFCSPHIGHO2_02_FULL_39_13</name>
    <dbReference type="NCBI Taxonomy" id="1802505"/>
    <lineage>
        <taxon>Bacteria</taxon>
        <taxon>Candidatus Woeseibacteriota</taxon>
    </lineage>
</organism>
<feature type="transmembrane region" description="Helical" evidence="5">
    <location>
        <begin position="12"/>
        <end position="35"/>
    </location>
</feature>
<dbReference type="InterPro" id="IPR007016">
    <property type="entry name" value="O-antigen_ligase-rel_domated"/>
</dbReference>
<evidence type="ECO:0000313" key="7">
    <source>
        <dbReference type="EMBL" id="OGM32985.1"/>
    </source>
</evidence>
<sequence length="397" mass="44748">MANAKKDRQDKIAKLIVFAFIVLLPFGVLLEFNIFLGAFEISVHPIDLIAIFSLIYSFYNWVESKKYYFVIAPFIFSAILSLVIASTFYPNNEVAVGFLYLIRLIAYASVFIVVRVLVLNLPSMKKILLESLIAVSAFTAIFGWIQYFWLPDLRTLKLLGWDDHLYRLVGTFLDPAFTGLIIVLGALASFSYLVRVRKFSIFLIFAFLTISLAFTYSRASYLALFTGLVYFLKNKNFVLTIGLFIAIFLFSIPFLPRPSSEGVKLERTHSVYAKVQNYEETFRIFSVSPVFGVGFNTICSARVRMFNDNFSSHSCYGADSSLLFILATTGIVGFIFLLQILLKILKNIDNTFYGDALKASGIALLVHSQFVGSLTYPWGVGYIALLTAVGIKNKFKD</sequence>
<evidence type="ECO:0000256" key="4">
    <source>
        <dbReference type="ARBA" id="ARBA00023136"/>
    </source>
</evidence>
<evidence type="ECO:0000256" key="2">
    <source>
        <dbReference type="ARBA" id="ARBA00022692"/>
    </source>
</evidence>
<dbReference type="InterPro" id="IPR051533">
    <property type="entry name" value="WaaL-like"/>
</dbReference>
<dbReference type="Proteomes" id="UP000177169">
    <property type="component" value="Unassembled WGS sequence"/>
</dbReference>
<reference evidence="7 8" key="1">
    <citation type="journal article" date="2016" name="Nat. Commun.">
        <title>Thousands of microbial genomes shed light on interconnected biogeochemical processes in an aquifer system.</title>
        <authorList>
            <person name="Anantharaman K."/>
            <person name="Brown C.T."/>
            <person name="Hug L.A."/>
            <person name="Sharon I."/>
            <person name="Castelle C.J."/>
            <person name="Probst A.J."/>
            <person name="Thomas B.C."/>
            <person name="Singh A."/>
            <person name="Wilkins M.J."/>
            <person name="Karaoz U."/>
            <person name="Brodie E.L."/>
            <person name="Williams K.H."/>
            <person name="Hubbard S.S."/>
            <person name="Banfield J.F."/>
        </authorList>
    </citation>
    <scope>NUCLEOTIDE SEQUENCE [LARGE SCALE GENOMIC DNA]</scope>
</reference>
<feature type="transmembrane region" description="Helical" evidence="5">
    <location>
        <begin position="95"/>
        <end position="118"/>
    </location>
</feature>
<feature type="transmembrane region" description="Helical" evidence="5">
    <location>
        <begin position="68"/>
        <end position="89"/>
    </location>
</feature>
<accession>A0A1F7Z2L8</accession>
<gene>
    <name evidence="7" type="ORF">A3D01_05675</name>
</gene>
<dbReference type="PANTHER" id="PTHR37422:SF13">
    <property type="entry name" value="LIPOPOLYSACCHARIDE BIOSYNTHESIS PROTEIN PA4999-RELATED"/>
    <property type="match status" value="1"/>
</dbReference>
<feature type="transmembrane region" description="Helical" evidence="5">
    <location>
        <begin position="41"/>
        <end position="61"/>
    </location>
</feature>
<comment type="caution">
    <text evidence="7">The sequence shown here is derived from an EMBL/GenBank/DDBJ whole genome shotgun (WGS) entry which is preliminary data.</text>
</comment>
<feature type="transmembrane region" description="Helical" evidence="5">
    <location>
        <begin position="201"/>
        <end position="231"/>
    </location>
</feature>
<keyword evidence="2 5" id="KW-0812">Transmembrane</keyword>
<evidence type="ECO:0000259" key="6">
    <source>
        <dbReference type="Pfam" id="PF04932"/>
    </source>
</evidence>
<evidence type="ECO:0000313" key="8">
    <source>
        <dbReference type="Proteomes" id="UP000177169"/>
    </source>
</evidence>
<feature type="transmembrane region" description="Helical" evidence="5">
    <location>
        <begin position="169"/>
        <end position="194"/>
    </location>
</feature>
<dbReference type="STRING" id="1802505.A3D01_05675"/>
<feature type="transmembrane region" description="Helical" evidence="5">
    <location>
        <begin position="322"/>
        <end position="342"/>
    </location>
</feature>
<evidence type="ECO:0000256" key="1">
    <source>
        <dbReference type="ARBA" id="ARBA00004141"/>
    </source>
</evidence>
<keyword evidence="4 5" id="KW-0472">Membrane</keyword>
<dbReference type="Pfam" id="PF04932">
    <property type="entry name" value="Wzy_C"/>
    <property type="match status" value="1"/>
</dbReference>
<protein>
    <recommendedName>
        <fullName evidence="6">O-antigen ligase-related domain-containing protein</fullName>
    </recommendedName>
</protein>
<evidence type="ECO:0000256" key="5">
    <source>
        <dbReference type="SAM" id="Phobius"/>
    </source>
</evidence>